<sequence length="202" mass="22770">MTMIEREVAAWLLNVFPSHQTHVGLAQRSTLDPPMTPLTIISDWFEEQDTEVQVEIAGMAALLMFDGAALLDLGSQEQVEFFRHWLSEAGLQTHMVVGRVLTFRACFEYFAENKFTDFGWRLSEKALRKAIEESERAANFSDSMRLASNARRVLDVLPARKSKWIEVGKSWRELADACLTSSALRNWASSQTEQSPDGGRAG</sequence>
<name>A0A0R3LZ57_9BRAD</name>
<comment type="caution">
    <text evidence="1">The sequence shown here is derived from an EMBL/GenBank/DDBJ whole genome shotgun (WGS) entry which is preliminary data.</text>
</comment>
<evidence type="ECO:0000313" key="2">
    <source>
        <dbReference type="Proteomes" id="UP000050863"/>
    </source>
</evidence>
<organism evidence="1 2">
    <name type="scientific">Bradyrhizobium jicamae</name>
    <dbReference type="NCBI Taxonomy" id="280332"/>
    <lineage>
        <taxon>Bacteria</taxon>
        <taxon>Pseudomonadati</taxon>
        <taxon>Pseudomonadota</taxon>
        <taxon>Alphaproteobacteria</taxon>
        <taxon>Hyphomicrobiales</taxon>
        <taxon>Nitrobacteraceae</taxon>
        <taxon>Bradyrhizobium</taxon>
    </lineage>
</organism>
<evidence type="ECO:0000313" key="1">
    <source>
        <dbReference type="EMBL" id="KRR10525.1"/>
    </source>
</evidence>
<dbReference type="Proteomes" id="UP000050863">
    <property type="component" value="Unassembled WGS sequence"/>
</dbReference>
<keyword evidence="2" id="KW-1185">Reference proteome</keyword>
<reference evidence="1 2" key="1">
    <citation type="submission" date="2014-03" db="EMBL/GenBank/DDBJ databases">
        <title>Bradyrhizobium valentinum sp. nov., isolated from effective nodules of Lupinus mariae-josephae, a lupine endemic of basic-lime soils in Eastern Spain.</title>
        <authorList>
            <person name="Duran D."/>
            <person name="Rey L."/>
            <person name="Navarro A."/>
            <person name="Busquets A."/>
            <person name="Imperial J."/>
            <person name="Ruiz-Argueso T."/>
        </authorList>
    </citation>
    <scope>NUCLEOTIDE SEQUENCE [LARGE SCALE GENOMIC DNA]</scope>
    <source>
        <strain evidence="1 2">PAC68</strain>
    </source>
</reference>
<dbReference type="AlphaFoldDB" id="A0A0R3LZ57"/>
<proteinExistence type="predicted"/>
<dbReference type="EMBL" id="LLXZ01000058">
    <property type="protein sequence ID" value="KRR10525.1"/>
    <property type="molecule type" value="Genomic_DNA"/>
</dbReference>
<gene>
    <name evidence="1" type="ORF">CQ12_40675</name>
</gene>
<protein>
    <submittedName>
        <fullName evidence="1">Uncharacterized protein</fullName>
    </submittedName>
</protein>
<dbReference type="RefSeq" id="WP_057835006.1">
    <property type="nucleotide sequence ID" value="NZ_LLXZ01000058.1"/>
</dbReference>
<accession>A0A0R3LZ57</accession>